<accession>A0A6M4MFE9</accession>
<dbReference type="RefSeq" id="WP_075610620.1">
    <property type="nucleotide sequence ID" value="NZ_CP052766.1"/>
</dbReference>
<reference evidence="2" key="1">
    <citation type="submission" date="2014-12" db="EMBL/GenBank/DDBJ databases">
        <title>Complete genome sequence of a multi-drug resistant Klebsiella pneumoniae.</title>
        <authorList>
            <person name="Hua X."/>
            <person name="Chen Q."/>
            <person name="Li X."/>
            <person name="Feng Y."/>
            <person name="Ruan Z."/>
            <person name="Yu Y."/>
        </authorList>
    </citation>
    <scope>NUCLEOTIDE SEQUENCE [LARGE SCALE GENOMIC DNA]</scope>
    <source>
        <strain evidence="2">5.12</strain>
    </source>
</reference>
<proteinExistence type="predicted"/>
<gene>
    <name evidence="1" type="ORF">CA267_014125</name>
</gene>
<dbReference type="Proteomes" id="UP000219285">
    <property type="component" value="Chromosome"/>
</dbReference>
<reference evidence="1 2" key="2">
    <citation type="submission" date="2020-04" db="EMBL/GenBank/DDBJ databases">
        <title>Complete genome sequence of Alteromonas pelagimontana 5.12T.</title>
        <authorList>
            <person name="Sinha R.K."/>
            <person name="Krishnan K.P."/>
            <person name="Kurian J.P."/>
        </authorList>
    </citation>
    <scope>NUCLEOTIDE SEQUENCE [LARGE SCALE GENOMIC DNA]</scope>
    <source>
        <strain evidence="1 2">5.12</strain>
    </source>
</reference>
<organism evidence="1 2">
    <name type="scientific">Alteromonas pelagimontana</name>
    <dbReference type="NCBI Taxonomy" id="1858656"/>
    <lineage>
        <taxon>Bacteria</taxon>
        <taxon>Pseudomonadati</taxon>
        <taxon>Pseudomonadota</taxon>
        <taxon>Gammaproteobacteria</taxon>
        <taxon>Alteromonadales</taxon>
        <taxon>Alteromonadaceae</taxon>
        <taxon>Alteromonas/Salinimonas group</taxon>
        <taxon>Alteromonas</taxon>
    </lineage>
</organism>
<evidence type="ECO:0000313" key="1">
    <source>
        <dbReference type="EMBL" id="QJR81812.1"/>
    </source>
</evidence>
<name>A0A6M4MFE9_9ALTE</name>
<keyword evidence="2" id="KW-1185">Reference proteome</keyword>
<dbReference type="OrthoDB" id="20875at2"/>
<dbReference type="AlphaFoldDB" id="A0A6M4MFE9"/>
<evidence type="ECO:0000313" key="2">
    <source>
        <dbReference type="Proteomes" id="UP000219285"/>
    </source>
</evidence>
<protein>
    <submittedName>
        <fullName evidence="1">Uncharacterized protein</fullName>
    </submittedName>
</protein>
<dbReference type="KEGG" id="apel:CA267_014125"/>
<sequence length="138" mass="15532">MLFDEDGSLWALVRRDADTFTAQLGFAKAPYRRWQWKDLGEYIGGPVMHRLSSEHALVAGRVWTGKQVYTQVWLLHLPSAKLLPLIRLPSGGDNSYPGMVIKGDALYLSYYSAHIDGQPRVYLATLTGINTLLNIIKQ</sequence>
<dbReference type="EMBL" id="CP052766">
    <property type="protein sequence ID" value="QJR81812.1"/>
    <property type="molecule type" value="Genomic_DNA"/>
</dbReference>